<name>A0AAD5IPX9_ACENE</name>
<keyword evidence="3" id="KW-1185">Reference proteome</keyword>
<protein>
    <submittedName>
        <fullName evidence="2">Uncharacterized protein</fullName>
    </submittedName>
</protein>
<dbReference type="InterPro" id="IPR036163">
    <property type="entry name" value="HMA_dom_sf"/>
</dbReference>
<reference evidence="2" key="1">
    <citation type="journal article" date="2022" name="Plant J.">
        <title>Strategies of tolerance reflected in two North American maple genomes.</title>
        <authorList>
            <person name="McEvoy S.L."/>
            <person name="Sezen U.U."/>
            <person name="Trouern-Trend A."/>
            <person name="McMahon S.M."/>
            <person name="Schaberg P.G."/>
            <person name="Yang J."/>
            <person name="Wegrzyn J.L."/>
            <person name="Swenson N.G."/>
        </authorList>
    </citation>
    <scope>NUCLEOTIDE SEQUENCE</scope>
    <source>
        <strain evidence="2">91603</strain>
    </source>
</reference>
<proteinExistence type="predicted"/>
<dbReference type="SUPFAM" id="SSF55008">
    <property type="entry name" value="HMA, heavy metal-associated domain"/>
    <property type="match status" value="1"/>
</dbReference>
<dbReference type="Gene3D" id="3.30.70.100">
    <property type="match status" value="1"/>
</dbReference>
<evidence type="ECO:0000256" key="1">
    <source>
        <dbReference type="SAM" id="MobiDB-lite"/>
    </source>
</evidence>
<dbReference type="PANTHER" id="PTHR47294">
    <property type="entry name" value="OS08G0431150 PROTEIN"/>
    <property type="match status" value="1"/>
</dbReference>
<sequence length="124" mass="14736">MRINIDCNGCYRKVSRVLLNMQELETHLIEKKQCRVSVCGKFIPQDVAIKIRKKTNRRVEILEIQEFSNNNNDDDDKNHRNNRPEQDHQHHEQDHHQHHHQGPYISSCTCNYPSNHHQFSTSVT</sequence>
<dbReference type="GO" id="GO:0046872">
    <property type="term" value="F:metal ion binding"/>
    <property type="evidence" value="ECO:0007669"/>
    <property type="project" value="InterPro"/>
</dbReference>
<evidence type="ECO:0000313" key="3">
    <source>
        <dbReference type="Proteomes" id="UP001064489"/>
    </source>
</evidence>
<comment type="caution">
    <text evidence="2">The sequence shown here is derived from an EMBL/GenBank/DDBJ whole genome shotgun (WGS) entry which is preliminary data.</text>
</comment>
<dbReference type="Proteomes" id="UP001064489">
    <property type="component" value="Chromosome 8"/>
</dbReference>
<feature type="region of interest" description="Disordered" evidence="1">
    <location>
        <begin position="66"/>
        <end position="103"/>
    </location>
</feature>
<evidence type="ECO:0000313" key="2">
    <source>
        <dbReference type="EMBL" id="KAI9173577.1"/>
    </source>
</evidence>
<dbReference type="AlphaFoldDB" id="A0AAD5IPX9"/>
<organism evidence="2 3">
    <name type="scientific">Acer negundo</name>
    <name type="common">Box elder</name>
    <dbReference type="NCBI Taxonomy" id="4023"/>
    <lineage>
        <taxon>Eukaryota</taxon>
        <taxon>Viridiplantae</taxon>
        <taxon>Streptophyta</taxon>
        <taxon>Embryophyta</taxon>
        <taxon>Tracheophyta</taxon>
        <taxon>Spermatophyta</taxon>
        <taxon>Magnoliopsida</taxon>
        <taxon>eudicotyledons</taxon>
        <taxon>Gunneridae</taxon>
        <taxon>Pentapetalae</taxon>
        <taxon>rosids</taxon>
        <taxon>malvids</taxon>
        <taxon>Sapindales</taxon>
        <taxon>Sapindaceae</taxon>
        <taxon>Hippocastanoideae</taxon>
        <taxon>Acereae</taxon>
        <taxon>Acer</taxon>
    </lineage>
</organism>
<reference evidence="2" key="2">
    <citation type="submission" date="2023-02" db="EMBL/GenBank/DDBJ databases">
        <authorList>
            <person name="Swenson N.G."/>
            <person name="Wegrzyn J.L."/>
            <person name="Mcevoy S.L."/>
        </authorList>
    </citation>
    <scope>NUCLEOTIDE SEQUENCE</scope>
    <source>
        <strain evidence="2">91603</strain>
        <tissue evidence="2">Leaf</tissue>
    </source>
</reference>
<feature type="compositionally biased region" description="Basic and acidic residues" evidence="1">
    <location>
        <begin position="76"/>
        <end position="95"/>
    </location>
</feature>
<dbReference type="EMBL" id="JAJSOW010000103">
    <property type="protein sequence ID" value="KAI9173577.1"/>
    <property type="molecule type" value="Genomic_DNA"/>
</dbReference>
<dbReference type="PANTHER" id="PTHR47294:SF3">
    <property type="entry name" value="OS08G0431150 PROTEIN"/>
    <property type="match status" value="1"/>
</dbReference>
<gene>
    <name evidence="2" type="ORF">LWI28_003314</name>
</gene>
<accession>A0AAD5IPX9</accession>